<sequence>MNMADIQAVNDAQPDFAGFVFASGRHQIKLVQALALGKRLDRHIKRVGVFVNEPVANILQIYHAGAITVAQLHGTYSETASAILASAGLETIRVFDYQYFDPYFTADYLMLDASHGKGKLVDLRKIPQTERPLVLAGGLTPQNVRVAIDQVQPAVVDVSSGVEIHGQKDAEKIQQFVKNVREVQKL</sequence>
<evidence type="ECO:0000256" key="2">
    <source>
        <dbReference type="ARBA" id="ARBA00004664"/>
    </source>
</evidence>
<keyword evidence="5 9" id="KW-0028">Amino-acid biosynthesis</keyword>
<evidence type="ECO:0000256" key="7">
    <source>
        <dbReference type="ARBA" id="ARBA00023141"/>
    </source>
</evidence>
<dbReference type="GO" id="GO:0000162">
    <property type="term" value="P:L-tryptophan biosynthetic process"/>
    <property type="evidence" value="ECO:0007669"/>
    <property type="project" value="UniProtKB-UniRule"/>
</dbReference>
<evidence type="ECO:0000256" key="9">
    <source>
        <dbReference type="HAMAP-Rule" id="MF_00135"/>
    </source>
</evidence>
<dbReference type="InterPro" id="IPR013785">
    <property type="entry name" value="Aldolase_TIM"/>
</dbReference>
<evidence type="ECO:0000256" key="1">
    <source>
        <dbReference type="ARBA" id="ARBA00001164"/>
    </source>
</evidence>
<evidence type="ECO:0000259" key="10">
    <source>
        <dbReference type="Pfam" id="PF00697"/>
    </source>
</evidence>
<dbReference type="PANTHER" id="PTHR42894">
    <property type="entry name" value="N-(5'-PHOSPHORIBOSYL)ANTHRANILATE ISOMERASE"/>
    <property type="match status" value="1"/>
</dbReference>
<dbReference type="SUPFAM" id="SSF51366">
    <property type="entry name" value="Ribulose-phoshate binding barrel"/>
    <property type="match status" value="1"/>
</dbReference>
<name>A0A0R1UV92_9LACO</name>
<comment type="caution">
    <text evidence="11">The sequence shown here is derived from an EMBL/GenBank/DDBJ whole genome shotgun (WGS) entry which is preliminary data.</text>
</comment>
<dbReference type="InterPro" id="IPR011060">
    <property type="entry name" value="RibuloseP-bd_barrel"/>
</dbReference>
<keyword evidence="7 9" id="KW-0057">Aromatic amino acid biosynthesis</keyword>
<dbReference type="AlphaFoldDB" id="A0A0R1UV92"/>
<keyword evidence="12" id="KW-1185">Reference proteome</keyword>
<dbReference type="UniPathway" id="UPA00035">
    <property type="reaction ID" value="UER00042"/>
</dbReference>
<evidence type="ECO:0000256" key="5">
    <source>
        <dbReference type="ARBA" id="ARBA00022605"/>
    </source>
</evidence>
<dbReference type="CDD" id="cd00405">
    <property type="entry name" value="PRAI"/>
    <property type="match status" value="1"/>
</dbReference>
<dbReference type="STRING" id="1423801.FD50_GL001668"/>
<feature type="domain" description="N-(5'phosphoribosyl) anthranilate isomerase (PRAI)" evidence="10">
    <location>
        <begin position="3"/>
        <end position="179"/>
    </location>
</feature>
<comment type="catalytic activity">
    <reaction evidence="1 9">
        <text>N-(5-phospho-beta-D-ribosyl)anthranilate = 1-(2-carboxyphenylamino)-1-deoxy-D-ribulose 5-phosphate</text>
        <dbReference type="Rhea" id="RHEA:21540"/>
        <dbReference type="ChEBI" id="CHEBI:18277"/>
        <dbReference type="ChEBI" id="CHEBI:58613"/>
        <dbReference type="EC" id="5.3.1.24"/>
    </reaction>
</comment>
<proteinExistence type="inferred from homology"/>
<dbReference type="Pfam" id="PF00697">
    <property type="entry name" value="PRAI"/>
    <property type="match status" value="1"/>
</dbReference>
<reference evidence="11 12" key="1">
    <citation type="journal article" date="2015" name="Genome Announc.">
        <title>Expanding the biotechnology potential of lactobacilli through comparative genomics of 213 strains and associated genera.</title>
        <authorList>
            <person name="Sun Z."/>
            <person name="Harris H.M."/>
            <person name="McCann A."/>
            <person name="Guo C."/>
            <person name="Argimon S."/>
            <person name="Zhang W."/>
            <person name="Yang X."/>
            <person name="Jeffery I.B."/>
            <person name="Cooney J.C."/>
            <person name="Kagawa T.F."/>
            <person name="Liu W."/>
            <person name="Song Y."/>
            <person name="Salvetti E."/>
            <person name="Wrobel A."/>
            <person name="Rasinkangas P."/>
            <person name="Parkhill J."/>
            <person name="Rea M.C."/>
            <person name="O'Sullivan O."/>
            <person name="Ritari J."/>
            <person name="Douillard F.P."/>
            <person name="Paul Ross R."/>
            <person name="Yang R."/>
            <person name="Briner A.E."/>
            <person name="Felis G.E."/>
            <person name="de Vos W.M."/>
            <person name="Barrangou R."/>
            <person name="Klaenhammer T.R."/>
            <person name="Caufield P.W."/>
            <person name="Cui Y."/>
            <person name="Zhang H."/>
            <person name="O'Toole P.W."/>
        </authorList>
    </citation>
    <scope>NUCLEOTIDE SEQUENCE [LARGE SCALE GENOMIC DNA]</scope>
    <source>
        <strain evidence="11 12">DSM 16230</strain>
    </source>
</reference>
<accession>A0A0R1UV92</accession>
<comment type="similarity">
    <text evidence="9">Belongs to the TrpF family.</text>
</comment>
<dbReference type="Proteomes" id="UP000051166">
    <property type="component" value="Unassembled WGS sequence"/>
</dbReference>
<keyword evidence="8 9" id="KW-0413">Isomerase</keyword>
<dbReference type="InterPro" id="IPR044643">
    <property type="entry name" value="TrpF_fam"/>
</dbReference>
<gene>
    <name evidence="9" type="primary">trpF</name>
    <name evidence="11" type="ORF">FD50_GL001668</name>
</gene>
<organism evidence="11 12">
    <name type="scientific">Liquorilactobacillus satsumensis DSM 16230 = JCM 12392</name>
    <dbReference type="NCBI Taxonomy" id="1423801"/>
    <lineage>
        <taxon>Bacteria</taxon>
        <taxon>Bacillati</taxon>
        <taxon>Bacillota</taxon>
        <taxon>Bacilli</taxon>
        <taxon>Lactobacillales</taxon>
        <taxon>Lactobacillaceae</taxon>
        <taxon>Liquorilactobacillus</taxon>
    </lineage>
</organism>
<dbReference type="GO" id="GO:0004640">
    <property type="term" value="F:phosphoribosylanthranilate isomerase activity"/>
    <property type="evidence" value="ECO:0007669"/>
    <property type="project" value="UniProtKB-UniRule"/>
</dbReference>
<evidence type="ECO:0000256" key="8">
    <source>
        <dbReference type="ARBA" id="ARBA00023235"/>
    </source>
</evidence>
<dbReference type="HAMAP" id="MF_00135">
    <property type="entry name" value="PRAI"/>
    <property type="match status" value="1"/>
</dbReference>
<protein>
    <recommendedName>
        <fullName evidence="4 9">N-(5'-phosphoribosyl)anthranilate isomerase</fullName>
        <shortName evidence="9">PRAI</shortName>
        <ecNumber evidence="3 9">5.3.1.24</ecNumber>
    </recommendedName>
</protein>
<dbReference type="PANTHER" id="PTHR42894:SF1">
    <property type="entry name" value="N-(5'-PHOSPHORIBOSYL)ANTHRANILATE ISOMERASE"/>
    <property type="match status" value="1"/>
</dbReference>
<keyword evidence="6 9" id="KW-0822">Tryptophan biosynthesis</keyword>
<comment type="pathway">
    <text evidence="2 9">Amino-acid biosynthesis; L-tryptophan biosynthesis; L-tryptophan from chorismate: step 3/5.</text>
</comment>
<dbReference type="EC" id="5.3.1.24" evidence="3 9"/>
<dbReference type="EMBL" id="AZFQ01000053">
    <property type="protein sequence ID" value="KRL97117.1"/>
    <property type="molecule type" value="Genomic_DNA"/>
</dbReference>
<evidence type="ECO:0000256" key="6">
    <source>
        <dbReference type="ARBA" id="ARBA00022822"/>
    </source>
</evidence>
<evidence type="ECO:0000256" key="4">
    <source>
        <dbReference type="ARBA" id="ARBA00022272"/>
    </source>
</evidence>
<evidence type="ECO:0000313" key="12">
    <source>
        <dbReference type="Proteomes" id="UP000051166"/>
    </source>
</evidence>
<dbReference type="InterPro" id="IPR001240">
    <property type="entry name" value="PRAI_dom"/>
</dbReference>
<dbReference type="PATRIC" id="fig|1423801.4.peg.1706"/>
<evidence type="ECO:0000256" key="3">
    <source>
        <dbReference type="ARBA" id="ARBA00012572"/>
    </source>
</evidence>
<evidence type="ECO:0000313" key="11">
    <source>
        <dbReference type="EMBL" id="KRL97117.1"/>
    </source>
</evidence>
<dbReference type="Gene3D" id="3.20.20.70">
    <property type="entry name" value="Aldolase class I"/>
    <property type="match status" value="1"/>
</dbReference>